<comment type="caution">
    <text evidence="2">The sequence shown here is derived from an EMBL/GenBank/DDBJ whole genome shotgun (WGS) entry which is preliminary data.</text>
</comment>
<evidence type="ECO:0000256" key="1">
    <source>
        <dbReference type="SAM" id="MobiDB-lite"/>
    </source>
</evidence>
<feature type="region of interest" description="Disordered" evidence="1">
    <location>
        <begin position="1"/>
        <end position="29"/>
    </location>
</feature>
<protein>
    <submittedName>
        <fullName evidence="2">Uncharacterized protein</fullName>
    </submittedName>
</protein>
<dbReference type="AlphaFoldDB" id="A0A9N7VDS6"/>
<reference evidence="2" key="1">
    <citation type="submission" date="2020-03" db="EMBL/GenBank/DDBJ databases">
        <authorList>
            <person name="Weist P."/>
        </authorList>
    </citation>
    <scope>NUCLEOTIDE SEQUENCE</scope>
</reference>
<name>A0A9N7VDS6_PLEPL</name>
<evidence type="ECO:0000313" key="3">
    <source>
        <dbReference type="Proteomes" id="UP001153269"/>
    </source>
</evidence>
<accession>A0A9N7VDS6</accession>
<organism evidence="2 3">
    <name type="scientific">Pleuronectes platessa</name>
    <name type="common">European plaice</name>
    <dbReference type="NCBI Taxonomy" id="8262"/>
    <lineage>
        <taxon>Eukaryota</taxon>
        <taxon>Metazoa</taxon>
        <taxon>Chordata</taxon>
        <taxon>Craniata</taxon>
        <taxon>Vertebrata</taxon>
        <taxon>Euteleostomi</taxon>
        <taxon>Actinopterygii</taxon>
        <taxon>Neopterygii</taxon>
        <taxon>Teleostei</taxon>
        <taxon>Neoteleostei</taxon>
        <taxon>Acanthomorphata</taxon>
        <taxon>Carangaria</taxon>
        <taxon>Pleuronectiformes</taxon>
        <taxon>Pleuronectoidei</taxon>
        <taxon>Pleuronectidae</taxon>
        <taxon>Pleuronectes</taxon>
    </lineage>
</organism>
<proteinExistence type="predicted"/>
<sequence length="100" mass="10808">MSPLKVSMIYSTRRGQSGECQRQGDGEDDRRTVALTWHPRRGSALLPIGLSLCLQTESEGNGEKEVQEGSGGEGKEGSVITVEKVSSWRFCSDPADSPIP</sequence>
<evidence type="ECO:0000313" key="2">
    <source>
        <dbReference type="EMBL" id="CAB1450832.1"/>
    </source>
</evidence>
<gene>
    <name evidence="2" type="ORF">PLEPLA_LOCUS38524</name>
</gene>
<keyword evidence="3" id="KW-1185">Reference proteome</keyword>
<feature type="compositionally biased region" description="Polar residues" evidence="1">
    <location>
        <begin position="9"/>
        <end position="20"/>
    </location>
</feature>
<dbReference type="Proteomes" id="UP001153269">
    <property type="component" value="Unassembled WGS sequence"/>
</dbReference>
<feature type="region of interest" description="Disordered" evidence="1">
    <location>
        <begin position="56"/>
        <end position="79"/>
    </location>
</feature>
<dbReference type="EMBL" id="CADEAL010004069">
    <property type="protein sequence ID" value="CAB1450832.1"/>
    <property type="molecule type" value="Genomic_DNA"/>
</dbReference>